<feature type="transmembrane region" description="Helical" evidence="1">
    <location>
        <begin position="142"/>
        <end position="161"/>
    </location>
</feature>
<keyword evidence="1" id="KW-0472">Membrane</keyword>
<protein>
    <recommendedName>
        <fullName evidence="4">DUF1523 domain-containing protein</fullName>
    </recommendedName>
</protein>
<sequence>MRFVKPILVLLLLLVVGGFLQFYLPSKDVVRIVGTDIKRVDVAGRSGQPETADTTRDVRFINAVWPDGGPRVYRNEETGWGFPWYFKFDSGNLQAEAQNLVSGSDKPKWVLVTHYGWRIPVLSMFPNAVALRQVDSADYSTIPWFNIVFLLILLFVIWQIWRFVARFRAERVEPFIDRLDDEADELVDDANGFFRRLRDRFDRP</sequence>
<name>A0A1Y6CPR8_9PROT</name>
<evidence type="ECO:0000313" key="3">
    <source>
        <dbReference type="Proteomes" id="UP000192917"/>
    </source>
</evidence>
<dbReference type="Pfam" id="PF07509">
    <property type="entry name" value="DUF1523"/>
    <property type="match status" value="1"/>
</dbReference>
<proteinExistence type="predicted"/>
<keyword evidence="3" id="KW-1185">Reference proteome</keyword>
<accession>A0A1Y6CPR8</accession>
<reference evidence="2 3" key="1">
    <citation type="submission" date="2017-04" db="EMBL/GenBank/DDBJ databases">
        <authorList>
            <person name="Afonso C.L."/>
            <person name="Miller P.J."/>
            <person name="Scott M.A."/>
            <person name="Spackman E."/>
            <person name="Goraichik I."/>
            <person name="Dimitrov K.M."/>
            <person name="Suarez D.L."/>
            <person name="Swayne D.E."/>
        </authorList>
    </citation>
    <scope>NUCLEOTIDE SEQUENCE [LARGE SCALE GENOMIC DNA]</scope>
    <source>
        <strain evidence="2 3">USBA 355</strain>
    </source>
</reference>
<dbReference type="STRING" id="560819.SAMN05428998_14226"/>
<keyword evidence="1" id="KW-1133">Transmembrane helix</keyword>
<gene>
    <name evidence="2" type="ORF">SAMN05428998_14226</name>
</gene>
<evidence type="ECO:0008006" key="4">
    <source>
        <dbReference type="Google" id="ProtNLM"/>
    </source>
</evidence>
<dbReference type="RefSeq" id="WP_085126559.1">
    <property type="nucleotide sequence ID" value="NZ_FWZX01000042.1"/>
</dbReference>
<organism evidence="2 3">
    <name type="scientific">Tistlia consotensis USBA 355</name>
    <dbReference type="NCBI Taxonomy" id="560819"/>
    <lineage>
        <taxon>Bacteria</taxon>
        <taxon>Pseudomonadati</taxon>
        <taxon>Pseudomonadota</taxon>
        <taxon>Alphaproteobacteria</taxon>
        <taxon>Rhodospirillales</taxon>
        <taxon>Rhodovibrionaceae</taxon>
        <taxon>Tistlia</taxon>
    </lineage>
</organism>
<evidence type="ECO:0000313" key="2">
    <source>
        <dbReference type="EMBL" id="SMF80881.1"/>
    </source>
</evidence>
<evidence type="ECO:0000256" key="1">
    <source>
        <dbReference type="SAM" id="Phobius"/>
    </source>
</evidence>
<dbReference type="InterPro" id="IPR011088">
    <property type="entry name" value="Phage_phiNM3_A0EWY4"/>
</dbReference>
<feature type="transmembrane region" description="Helical" evidence="1">
    <location>
        <begin position="7"/>
        <end position="24"/>
    </location>
</feature>
<dbReference type="AlphaFoldDB" id="A0A1Y6CPR8"/>
<dbReference type="Proteomes" id="UP000192917">
    <property type="component" value="Unassembled WGS sequence"/>
</dbReference>
<keyword evidence="1" id="KW-0812">Transmembrane</keyword>
<dbReference type="EMBL" id="FWZX01000042">
    <property type="protein sequence ID" value="SMF80881.1"/>
    <property type="molecule type" value="Genomic_DNA"/>
</dbReference>